<proteinExistence type="predicted"/>
<reference evidence="1 2" key="1">
    <citation type="submission" date="2014-04" db="EMBL/GenBank/DDBJ databases">
        <authorList>
            <consortium name="DOE Joint Genome Institute"/>
            <person name="Kuo A."/>
            <person name="Tarkka M."/>
            <person name="Buscot F."/>
            <person name="Kohler A."/>
            <person name="Nagy L.G."/>
            <person name="Floudas D."/>
            <person name="Copeland A."/>
            <person name="Barry K.W."/>
            <person name="Cichocki N."/>
            <person name="Veneault-Fourrey C."/>
            <person name="LaButti K."/>
            <person name="Lindquist E.A."/>
            <person name="Lipzen A."/>
            <person name="Lundell T."/>
            <person name="Morin E."/>
            <person name="Murat C."/>
            <person name="Sun H."/>
            <person name="Tunlid A."/>
            <person name="Henrissat B."/>
            <person name="Grigoriev I.V."/>
            <person name="Hibbett D.S."/>
            <person name="Martin F."/>
            <person name="Nordberg H.P."/>
            <person name="Cantor M.N."/>
            <person name="Hua S.X."/>
        </authorList>
    </citation>
    <scope>NUCLEOTIDE SEQUENCE [LARGE SCALE GENOMIC DNA]</scope>
    <source>
        <strain evidence="1 2">F 1598</strain>
    </source>
</reference>
<name>A0A0C3FUI4_PILCF</name>
<dbReference type="EMBL" id="KN832994">
    <property type="protein sequence ID" value="KIM82556.1"/>
    <property type="molecule type" value="Genomic_DNA"/>
</dbReference>
<dbReference type="InParanoid" id="A0A0C3FUI4"/>
<evidence type="ECO:0000313" key="2">
    <source>
        <dbReference type="Proteomes" id="UP000054166"/>
    </source>
</evidence>
<keyword evidence="2" id="KW-1185">Reference proteome</keyword>
<dbReference type="AlphaFoldDB" id="A0A0C3FUI4"/>
<gene>
    <name evidence="1" type="ORF">PILCRDRAFT_820413</name>
</gene>
<evidence type="ECO:0000313" key="1">
    <source>
        <dbReference type="EMBL" id="KIM82556.1"/>
    </source>
</evidence>
<protein>
    <submittedName>
        <fullName evidence="1">Uncharacterized protein</fullName>
    </submittedName>
</protein>
<sequence>MPPHRRGRIFHVETCVLGDATIKLKSSWNSLVPTVAARWPQREASTPKTYFVLCVELLRS</sequence>
<reference evidence="2" key="2">
    <citation type="submission" date="2015-01" db="EMBL/GenBank/DDBJ databases">
        <title>Evolutionary Origins and Diversification of the Mycorrhizal Mutualists.</title>
        <authorList>
            <consortium name="DOE Joint Genome Institute"/>
            <consortium name="Mycorrhizal Genomics Consortium"/>
            <person name="Kohler A."/>
            <person name="Kuo A."/>
            <person name="Nagy L.G."/>
            <person name="Floudas D."/>
            <person name="Copeland A."/>
            <person name="Barry K.W."/>
            <person name="Cichocki N."/>
            <person name="Veneault-Fourrey C."/>
            <person name="LaButti K."/>
            <person name="Lindquist E.A."/>
            <person name="Lipzen A."/>
            <person name="Lundell T."/>
            <person name="Morin E."/>
            <person name="Murat C."/>
            <person name="Riley R."/>
            <person name="Ohm R."/>
            <person name="Sun H."/>
            <person name="Tunlid A."/>
            <person name="Henrissat B."/>
            <person name="Grigoriev I.V."/>
            <person name="Hibbett D.S."/>
            <person name="Martin F."/>
        </authorList>
    </citation>
    <scope>NUCLEOTIDE SEQUENCE [LARGE SCALE GENOMIC DNA]</scope>
    <source>
        <strain evidence="2">F 1598</strain>
    </source>
</reference>
<accession>A0A0C3FUI4</accession>
<dbReference type="Proteomes" id="UP000054166">
    <property type="component" value="Unassembled WGS sequence"/>
</dbReference>
<dbReference type="HOGENOM" id="CLU_2942604_0_0_1"/>
<organism evidence="1 2">
    <name type="scientific">Piloderma croceum (strain F 1598)</name>
    <dbReference type="NCBI Taxonomy" id="765440"/>
    <lineage>
        <taxon>Eukaryota</taxon>
        <taxon>Fungi</taxon>
        <taxon>Dikarya</taxon>
        <taxon>Basidiomycota</taxon>
        <taxon>Agaricomycotina</taxon>
        <taxon>Agaricomycetes</taxon>
        <taxon>Agaricomycetidae</taxon>
        <taxon>Atheliales</taxon>
        <taxon>Atheliaceae</taxon>
        <taxon>Piloderma</taxon>
    </lineage>
</organism>